<evidence type="ECO:0000313" key="2">
    <source>
        <dbReference type="EMBL" id="CAG4991855.1"/>
    </source>
</evidence>
<accession>A0A8S3X0U5</accession>
<dbReference type="EMBL" id="CAJQZP010000885">
    <property type="protein sequence ID" value="CAG4991855.1"/>
    <property type="molecule type" value="Genomic_DNA"/>
</dbReference>
<dbReference type="Proteomes" id="UP000691718">
    <property type="component" value="Unassembled WGS sequence"/>
</dbReference>
<comment type="caution">
    <text evidence="2">The sequence shown here is derived from an EMBL/GenBank/DDBJ whole genome shotgun (WGS) entry which is preliminary data.</text>
</comment>
<proteinExistence type="predicted"/>
<gene>
    <name evidence="2" type="ORF">PAPOLLO_LOCUS12200</name>
</gene>
<protein>
    <submittedName>
        <fullName evidence="2">(apollo) hypothetical protein</fullName>
    </submittedName>
</protein>
<evidence type="ECO:0000313" key="3">
    <source>
        <dbReference type="Proteomes" id="UP000691718"/>
    </source>
</evidence>
<feature type="domain" description="Reverse transcriptase" evidence="1">
    <location>
        <begin position="51"/>
        <end position="187"/>
    </location>
</feature>
<evidence type="ECO:0000259" key="1">
    <source>
        <dbReference type="PROSITE" id="PS50878"/>
    </source>
</evidence>
<dbReference type="PANTHER" id="PTHR19446">
    <property type="entry name" value="REVERSE TRANSCRIPTASES"/>
    <property type="match status" value="1"/>
</dbReference>
<dbReference type="InterPro" id="IPR000477">
    <property type="entry name" value="RT_dom"/>
</dbReference>
<dbReference type="OrthoDB" id="407509at2759"/>
<organism evidence="2 3">
    <name type="scientific">Parnassius apollo</name>
    <name type="common">Apollo butterfly</name>
    <name type="synonym">Papilio apollo</name>
    <dbReference type="NCBI Taxonomy" id="110799"/>
    <lineage>
        <taxon>Eukaryota</taxon>
        <taxon>Metazoa</taxon>
        <taxon>Ecdysozoa</taxon>
        <taxon>Arthropoda</taxon>
        <taxon>Hexapoda</taxon>
        <taxon>Insecta</taxon>
        <taxon>Pterygota</taxon>
        <taxon>Neoptera</taxon>
        <taxon>Endopterygota</taxon>
        <taxon>Lepidoptera</taxon>
        <taxon>Glossata</taxon>
        <taxon>Ditrysia</taxon>
        <taxon>Papilionoidea</taxon>
        <taxon>Papilionidae</taxon>
        <taxon>Parnassiinae</taxon>
        <taxon>Parnassini</taxon>
        <taxon>Parnassius</taxon>
        <taxon>Parnassius</taxon>
    </lineage>
</organism>
<reference evidence="2" key="1">
    <citation type="submission" date="2021-04" db="EMBL/GenBank/DDBJ databases">
        <authorList>
            <person name="Tunstrom K."/>
        </authorList>
    </citation>
    <scope>NUCLEOTIDE SEQUENCE</scope>
</reference>
<keyword evidence="3" id="KW-1185">Reference proteome</keyword>
<dbReference type="AlphaFoldDB" id="A0A8S3X0U5"/>
<dbReference type="CDD" id="cd01650">
    <property type="entry name" value="RT_nLTR_like"/>
    <property type="match status" value="1"/>
</dbReference>
<dbReference type="Pfam" id="PF00078">
    <property type="entry name" value="RVT_1"/>
    <property type="match status" value="1"/>
</dbReference>
<dbReference type="PROSITE" id="PS50878">
    <property type="entry name" value="RT_POL"/>
    <property type="match status" value="1"/>
</dbReference>
<sequence>MKNDSGKWNHRRTGILDIATSYYKRLYESKTTEDEIDLADTSNIPNILQAEVKKAMDTQKQWTESNIILLYKKGDKHEIGNYRPISLMSNIYKIFAKIILKRIERTLDEQQPIEQARFRKDYSVIDHIHVVREVIEKYNEYQLTYYIAFIDYSKAFDSLLHKNIWEVLVEQGIELKYIRLIKKRVQS</sequence>
<name>A0A8S3X0U5_PARAO</name>